<accession>Q7MRU5</accession>
<reference evidence="2 3" key="1">
    <citation type="journal article" date="2003" name="Proc. Natl. Acad. Sci. U.S.A.">
        <title>Complete genome sequence and analysis of Wolinella succinogenes.</title>
        <authorList>
            <person name="Baar C."/>
            <person name="Eppinger M."/>
            <person name="Raddatz G."/>
            <person name="Simon JM."/>
            <person name="Lanz C."/>
            <person name="Klimmek O."/>
            <person name="Nandakumar R."/>
            <person name="Gross R."/>
            <person name="Rosinus A."/>
            <person name="Keller H."/>
            <person name="Jagtap P."/>
            <person name="Linke B."/>
            <person name="Meyer F."/>
            <person name="Lederer H."/>
            <person name="Schuster S.C."/>
        </authorList>
    </citation>
    <scope>NUCLEOTIDE SEQUENCE [LARGE SCALE GENOMIC DNA]</scope>
    <source>
        <strain evidence="3">ATCC 29543 / DSM 1740 / CCUG 13145 / JCM 31913 / LMG 7466 / NCTC 11488 / FDC 602W</strain>
    </source>
</reference>
<keyword evidence="1" id="KW-0175">Coiled coil</keyword>
<protein>
    <submittedName>
        <fullName evidence="2">Uncharacterized protein</fullName>
    </submittedName>
</protein>
<evidence type="ECO:0000256" key="1">
    <source>
        <dbReference type="SAM" id="Coils"/>
    </source>
</evidence>
<dbReference type="HOGENOM" id="CLU_567140_0_0_7"/>
<feature type="coiled-coil region" evidence="1">
    <location>
        <begin position="355"/>
        <end position="452"/>
    </location>
</feature>
<evidence type="ECO:0000313" key="2">
    <source>
        <dbReference type="EMBL" id="CAE10136.1"/>
    </source>
</evidence>
<gene>
    <name evidence="2" type="ordered locus">WS1036</name>
</gene>
<dbReference type="RefSeq" id="WP_011138929.1">
    <property type="nucleotide sequence ID" value="NC_005090.1"/>
</dbReference>
<name>Q7MRU5_WOLSU</name>
<dbReference type="STRING" id="273121.WS1036"/>
<sequence length="499" mass="59088">MKTHPLYEIVQEILAQGLEKCSRMKEFEEQYVTLLPGLLPPSYSPEEIRLARESVRASIIDFFHLHGMSVFIFFEKDDRLRIFKKIKEVHKSPYVTFLTRWLLEHKEEFKESIREQKFSQEEIAQISEEADNLIDFKDEFLRRDVIRQAIKKGFGFDVRDAIFLFDNEAHIKNFDYNFVRLNNELRELGKRSSIEPISESEESQIASSLEGVNLGFLLGDITTEVLRYHTPIGGVNNIDFSRRFLFFIRQKLRLALEEFWKRPLSNQLKNLFCEHLIRENLDLIYQSVVSELLAKLIAKDKEAKKFIDFYNGKVTFLAPSKRVKKPLIKDEKERIHQSESIYQLVQNRRYIATEVETLQTRILDLGKSKEEMEEQIKLLEDKLIVRKEEKRHIEGELERVSIEIKKLKMQSKNQPESLKKLVDSESLWLAKNRTLTSSLEETNENLDHLRKERRKIPETIRMLEKQITHKIEASRALFEEYEMMKRALAQAIASFKVDD</sequence>
<organism evidence="3">
    <name type="scientific">Wolinella succinogenes (strain ATCC 29543 / DSM 1740 / CCUG 13145 / JCM 31913 / LMG 7466 / NCTC 11488 / FDC 602W)</name>
    <name type="common">Vibrio succinogenes</name>
    <dbReference type="NCBI Taxonomy" id="273121"/>
    <lineage>
        <taxon>Bacteria</taxon>
        <taxon>Pseudomonadati</taxon>
        <taxon>Campylobacterota</taxon>
        <taxon>Epsilonproteobacteria</taxon>
        <taxon>Campylobacterales</taxon>
        <taxon>Helicobacteraceae</taxon>
        <taxon>Wolinella</taxon>
    </lineage>
</organism>
<dbReference type="Proteomes" id="UP000000422">
    <property type="component" value="Chromosome"/>
</dbReference>
<dbReference type="EMBL" id="BX571659">
    <property type="protein sequence ID" value="CAE10136.1"/>
    <property type="molecule type" value="Genomic_DNA"/>
</dbReference>
<dbReference type="AlphaFoldDB" id="Q7MRU5"/>
<dbReference type="eggNOG" id="ENOG5031AAJ">
    <property type="taxonomic scope" value="Bacteria"/>
</dbReference>
<evidence type="ECO:0000313" key="3">
    <source>
        <dbReference type="Proteomes" id="UP000000422"/>
    </source>
</evidence>
<keyword evidence="3" id="KW-1185">Reference proteome</keyword>
<proteinExistence type="predicted"/>
<dbReference type="KEGG" id="wsu:WS1036"/>